<dbReference type="InterPro" id="IPR007016">
    <property type="entry name" value="O-antigen_ligase-rel_domated"/>
</dbReference>
<evidence type="ECO:0000256" key="1">
    <source>
        <dbReference type="ARBA" id="ARBA00004141"/>
    </source>
</evidence>
<dbReference type="OrthoDB" id="9783389at2"/>
<evidence type="ECO:0000256" key="4">
    <source>
        <dbReference type="ARBA" id="ARBA00023136"/>
    </source>
</evidence>
<feature type="transmembrane region" description="Helical" evidence="5">
    <location>
        <begin position="401"/>
        <end position="421"/>
    </location>
</feature>
<sequence length="457" mass="50849">MLLHPFLLNFLFVLLLWLPIPLGSNRPWAWLIFELSAFSLLLACLVLKRHNECLGLARFKTPIVIWFAFLFICLLQIIPLPASLIELLSPNRLGDHLTSAMPAYYLSTDLGQSQISFIKSLGYFSLFLSCLMLIDDEKHIRRLLLVLLFSGLIQAIYGVVEVLSGSGFSLVFDLAISESATGSFVYKNHFANFLLLCLSAGVGLMVTDIEISKSQKPQDWRISLITTLLSSKTLIRICLAIMVIALVMSRSRMGNTAFFTALIAVSLFALLLDRKKSKGLAILLISMLLIDLFIVSKWFGLEKVQQRLAETSFSQETRDEVVIDSLVIIEDYPLLGSGGGSFYSVFPGYKNSIINPFYDHAHNDYLEIVIEYGILGFTLLGLLVLFSFIKAMTALKKNASPLSKGTSFACLMAYLGMLIHMSVDFPLQAPANAVYFIIFIVLPLVAKNAIVNRSANN</sequence>
<dbReference type="PANTHER" id="PTHR37422">
    <property type="entry name" value="TEICHURONIC ACID BIOSYNTHESIS PROTEIN TUAE"/>
    <property type="match status" value="1"/>
</dbReference>
<reference evidence="8" key="1">
    <citation type="submission" date="2016-02" db="EMBL/GenBank/DDBJ databases">
        <authorList>
            <person name="Schultz-Johansen M."/>
            <person name="Glaring M.A."/>
            <person name="Bech P.K."/>
            <person name="Stougaard P."/>
        </authorList>
    </citation>
    <scope>NUCLEOTIDE SEQUENCE [LARGE SCALE GENOMIC DNA]</scope>
    <source>
        <strain evidence="8">S66</strain>
    </source>
</reference>
<evidence type="ECO:0000256" key="3">
    <source>
        <dbReference type="ARBA" id="ARBA00022989"/>
    </source>
</evidence>
<feature type="transmembrane region" description="Helical" evidence="5">
    <location>
        <begin position="279"/>
        <end position="299"/>
    </location>
</feature>
<dbReference type="AlphaFoldDB" id="A0A136A1G9"/>
<feature type="transmembrane region" description="Helical" evidence="5">
    <location>
        <begin position="115"/>
        <end position="134"/>
    </location>
</feature>
<evidence type="ECO:0000256" key="2">
    <source>
        <dbReference type="ARBA" id="ARBA00022692"/>
    </source>
</evidence>
<evidence type="ECO:0000313" key="8">
    <source>
        <dbReference type="Proteomes" id="UP000070299"/>
    </source>
</evidence>
<evidence type="ECO:0000256" key="5">
    <source>
        <dbReference type="SAM" id="Phobius"/>
    </source>
</evidence>
<feature type="transmembrane region" description="Helical" evidence="5">
    <location>
        <begin position="223"/>
        <end position="247"/>
    </location>
</feature>
<gene>
    <name evidence="7" type="ORF">AX660_12570</name>
</gene>
<dbReference type="Proteomes" id="UP000070299">
    <property type="component" value="Unassembled WGS sequence"/>
</dbReference>
<protein>
    <submittedName>
        <fullName evidence="7">Polymerase</fullName>
    </submittedName>
</protein>
<organism evidence="7 8">
    <name type="scientific">Paraglaciecola hydrolytica</name>
    <dbReference type="NCBI Taxonomy" id="1799789"/>
    <lineage>
        <taxon>Bacteria</taxon>
        <taxon>Pseudomonadati</taxon>
        <taxon>Pseudomonadota</taxon>
        <taxon>Gammaproteobacteria</taxon>
        <taxon>Alteromonadales</taxon>
        <taxon>Alteromonadaceae</taxon>
        <taxon>Paraglaciecola</taxon>
    </lineage>
</organism>
<dbReference type="GO" id="GO:0016020">
    <property type="term" value="C:membrane"/>
    <property type="evidence" value="ECO:0007669"/>
    <property type="project" value="UniProtKB-SubCell"/>
</dbReference>
<dbReference type="STRING" id="1799789.AX660_12570"/>
<keyword evidence="3 5" id="KW-1133">Transmembrane helix</keyword>
<feature type="transmembrane region" description="Helical" evidence="5">
    <location>
        <begin position="146"/>
        <end position="170"/>
    </location>
</feature>
<keyword evidence="2 5" id="KW-0812">Transmembrane</keyword>
<comment type="subcellular location">
    <subcellularLocation>
        <location evidence="1">Membrane</location>
        <topology evidence="1">Multi-pass membrane protein</topology>
    </subcellularLocation>
</comment>
<feature type="transmembrane region" description="Helical" evidence="5">
    <location>
        <begin position="253"/>
        <end position="272"/>
    </location>
</feature>
<accession>A0A136A1G9</accession>
<feature type="domain" description="O-antigen ligase-related" evidence="6">
    <location>
        <begin position="238"/>
        <end position="380"/>
    </location>
</feature>
<feature type="transmembrane region" description="Helical" evidence="5">
    <location>
        <begin position="59"/>
        <end position="78"/>
    </location>
</feature>
<evidence type="ECO:0000313" key="7">
    <source>
        <dbReference type="EMBL" id="KXI29000.1"/>
    </source>
</evidence>
<feature type="transmembrane region" description="Helical" evidence="5">
    <location>
        <begin position="433"/>
        <end position="451"/>
    </location>
</feature>
<keyword evidence="8" id="KW-1185">Reference proteome</keyword>
<proteinExistence type="predicted"/>
<feature type="transmembrane region" description="Helical" evidence="5">
    <location>
        <begin position="7"/>
        <end position="22"/>
    </location>
</feature>
<keyword evidence="4 5" id="KW-0472">Membrane</keyword>
<name>A0A136A1G9_9ALTE</name>
<dbReference type="PANTHER" id="PTHR37422:SF13">
    <property type="entry name" value="LIPOPOLYSACCHARIDE BIOSYNTHESIS PROTEIN PA4999-RELATED"/>
    <property type="match status" value="1"/>
</dbReference>
<comment type="caution">
    <text evidence="7">The sequence shown here is derived from an EMBL/GenBank/DDBJ whole genome shotgun (WGS) entry which is preliminary data.</text>
</comment>
<feature type="transmembrane region" description="Helical" evidence="5">
    <location>
        <begin position="368"/>
        <end position="389"/>
    </location>
</feature>
<feature type="transmembrane region" description="Helical" evidence="5">
    <location>
        <begin position="28"/>
        <end position="47"/>
    </location>
</feature>
<feature type="transmembrane region" description="Helical" evidence="5">
    <location>
        <begin position="190"/>
        <end position="211"/>
    </location>
</feature>
<dbReference type="EMBL" id="LSNE01000005">
    <property type="protein sequence ID" value="KXI29000.1"/>
    <property type="molecule type" value="Genomic_DNA"/>
</dbReference>
<dbReference type="Pfam" id="PF04932">
    <property type="entry name" value="Wzy_C"/>
    <property type="match status" value="1"/>
</dbReference>
<evidence type="ECO:0000259" key="6">
    <source>
        <dbReference type="Pfam" id="PF04932"/>
    </source>
</evidence>
<dbReference type="InterPro" id="IPR051533">
    <property type="entry name" value="WaaL-like"/>
</dbReference>